<evidence type="ECO:0000256" key="7">
    <source>
        <dbReference type="ARBA" id="ARBA00023304"/>
    </source>
</evidence>
<accession>A0A8T0FIT6</accession>
<keyword evidence="4 11" id="KW-0028">Amino-acid biosynthesis</keyword>
<dbReference type="PROSITE" id="PS00770">
    <property type="entry name" value="AA_TRANSFER_CLASS_4"/>
    <property type="match status" value="1"/>
</dbReference>
<reference evidence="12" key="1">
    <citation type="journal article" date="2020" name="bioRxiv">
        <title>Chromosome-level reference genome of the European wasp spider Argiope bruennichi: a resource for studies on range expansion and evolutionary adaptation.</title>
        <authorList>
            <person name="Sheffer M.M."/>
            <person name="Hoppe A."/>
            <person name="Krehenwinkel H."/>
            <person name="Uhl G."/>
            <person name="Kuss A.W."/>
            <person name="Jensen L."/>
            <person name="Jensen C."/>
            <person name="Gillespie R.G."/>
            <person name="Hoff K.J."/>
            <person name="Prost S."/>
        </authorList>
    </citation>
    <scope>NUCLEOTIDE SEQUENCE</scope>
</reference>
<evidence type="ECO:0000313" key="13">
    <source>
        <dbReference type="Proteomes" id="UP000807504"/>
    </source>
</evidence>
<dbReference type="InterPro" id="IPR043131">
    <property type="entry name" value="BCAT-like_N"/>
</dbReference>
<dbReference type="GO" id="GO:0005739">
    <property type="term" value="C:mitochondrion"/>
    <property type="evidence" value="ECO:0007669"/>
    <property type="project" value="TreeGrafter"/>
</dbReference>
<dbReference type="InterPro" id="IPR001544">
    <property type="entry name" value="Aminotrans_IV"/>
</dbReference>
<comment type="cofactor">
    <cofactor evidence="1 10">
        <name>pyridoxal 5'-phosphate</name>
        <dbReference type="ChEBI" id="CHEBI:597326"/>
    </cofactor>
</comment>
<dbReference type="Gene3D" id="3.30.470.10">
    <property type="match status" value="1"/>
</dbReference>
<name>A0A8T0FIT6_ARGBR</name>
<dbReference type="GO" id="GO:0009099">
    <property type="term" value="P:L-valine biosynthetic process"/>
    <property type="evidence" value="ECO:0007669"/>
    <property type="project" value="TreeGrafter"/>
</dbReference>
<evidence type="ECO:0000256" key="4">
    <source>
        <dbReference type="ARBA" id="ARBA00022605"/>
    </source>
</evidence>
<proteinExistence type="inferred from homology"/>
<reference evidence="12" key="2">
    <citation type="submission" date="2020-06" db="EMBL/GenBank/DDBJ databases">
        <authorList>
            <person name="Sheffer M."/>
        </authorList>
    </citation>
    <scope>NUCLEOTIDE SEQUENCE</scope>
</reference>
<feature type="modified residue" description="N6-(pyridoxal phosphate)lysine" evidence="8">
    <location>
        <position position="256"/>
    </location>
</feature>
<dbReference type="InterPro" id="IPR018300">
    <property type="entry name" value="Aminotrans_IV_CS"/>
</dbReference>
<evidence type="ECO:0000256" key="6">
    <source>
        <dbReference type="ARBA" id="ARBA00022898"/>
    </source>
</evidence>
<dbReference type="NCBIfam" id="NF009897">
    <property type="entry name" value="PRK13357.1"/>
    <property type="match status" value="1"/>
</dbReference>
<comment type="similarity">
    <text evidence="2 9">Belongs to the class-IV pyridoxal-phosphate-dependent aminotransferase family.</text>
</comment>
<dbReference type="InterPro" id="IPR036038">
    <property type="entry name" value="Aminotransferase-like"/>
</dbReference>
<evidence type="ECO:0000256" key="11">
    <source>
        <dbReference type="RuleBase" id="RU004517"/>
    </source>
</evidence>
<comment type="catalytic activity">
    <reaction evidence="11">
        <text>L-valine + 2-oxoglutarate = 3-methyl-2-oxobutanoate + L-glutamate</text>
        <dbReference type="Rhea" id="RHEA:24813"/>
        <dbReference type="ChEBI" id="CHEBI:11851"/>
        <dbReference type="ChEBI" id="CHEBI:16810"/>
        <dbReference type="ChEBI" id="CHEBI:29985"/>
        <dbReference type="ChEBI" id="CHEBI:57762"/>
        <dbReference type="EC" id="2.6.1.42"/>
    </reaction>
</comment>
<dbReference type="SUPFAM" id="SSF56752">
    <property type="entry name" value="D-aminoacid aminotransferase-like PLP-dependent enzymes"/>
    <property type="match status" value="1"/>
</dbReference>
<dbReference type="FunFam" id="3.30.470.10:FF:000002">
    <property type="entry name" value="Branched-chain-amino-acid aminotransferase"/>
    <property type="match status" value="1"/>
</dbReference>
<keyword evidence="6 10" id="KW-0663">Pyridoxal phosphate</keyword>
<dbReference type="AlphaFoldDB" id="A0A8T0FIT6"/>
<keyword evidence="3 11" id="KW-0032">Aminotransferase</keyword>
<dbReference type="EC" id="2.6.1.42" evidence="11"/>
<gene>
    <name evidence="12" type="ORF">HNY73_005407</name>
</gene>
<protein>
    <recommendedName>
        <fullName evidence="11">Branched-chain-amino-acid aminotransferase</fullName>
        <ecNumber evidence="11">2.6.1.42</ecNumber>
    </recommendedName>
</protein>
<dbReference type="Proteomes" id="UP000807504">
    <property type="component" value="Unassembled WGS sequence"/>
</dbReference>
<dbReference type="PIRSF" id="PIRSF006468">
    <property type="entry name" value="BCAT1"/>
    <property type="match status" value="1"/>
</dbReference>
<dbReference type="GO" id="GO:0009098">
    <property type="term" value="P:L-leucine biosynthetic process"/>
    <property type="evidence" value="ECO:0007669"/>
    <property type="project" value="TreeGrafter"/>
</dbReference>
<keyword evidence="13" id="KW-1185">Reference proteome</keyword>
<dbReference type="EMBL" id="JABXBU010000011">
    <property type="protein sequence ID" value="KAF8790382.1"/>
    <property type="molecule type" value="Genomic_DNA"/>
</dbReference>
<evidence type="ECO:0000313" key="12">
    <source>
        <dbReference type="EMBL" id="KAF8790382.1"/>
    </source>
</evidence>
<evidence type="ECO:0000256" key="9">
    <source>
        <dbReference type="RuleBase" id="RU004106"/>
    </source>
</evidence>
<dbReference type="InterPro" id="IPR043132">
    <property type="entry name" value="BCAT-like_C"/>
</dbReference>
<comment type="catalytic activity">
    <reaction evidence="11">
        <text>L-isoleucine + 2-oxoglutarate = (S)-3-methyl-2-oxopentanoate + L-glutamate</text>
        <dbReference type="Rhea" id="RHEA:24801"/>
        <dbReference type="ChEBI" id="CHEBI:16810"/>
        <dbReference type="ChEBI" id="CHEBI:29985"/>
        <dbReference type="ChEBI" id="CHEBI:35146"/>
        <dbReference type="ChEBI" id="CHEBI:58045"/>
        <dbReference type="EC" id="2.6.1.42"/>
    </reaction>
</comment>
<dbReference type="InterPro" id="IPR033939">
    <property type="entry name" value="BCAT_family"/>
</dbReference>
<evidence type="ECO:0000256" key="8">
    <source>
        <dbReference type="PIRSR" id="PIRSR006468-1"/>
    </source>
</evidence>
<keyword evidence="5 11" id="KW-0808">Transferase</keyword>
<dbReference type="FunFam" id="3.20.10.10:FF:000004">
    <property type="entry name" value="Branched-chain-amino-acid aminotransferase"/>
    <property type="match status" value="1"/>
</dbReference>
<dbReference type="Pfam" id="PF01063">
    <property type="entry name" value="Aminotran_4"/>
    <property type="match status" value="1"/>
</dbReference>
<comment type="catalytic activity">
    <reaction evidence="11">
        <text>L-leucine + 2-oxoglutarate = 4-methyl-2-oxopentanoate + L-glutamate</text>
        <dbReference type="Rhea" id="RHEA:18321"/>
        <dbReference type="ChEBI" id="CHEBI:16810"/>
        <dbReference type="ChEBI" id="CHEBI:17865"/>
        <dbReference type="ChEBI" id="CHEBI:29985"/>
        <dbReference type="ChEBI" id="CHEBI:57427"/>
        <dbReference type="EC" id="2.6.1.42"/>
    </reaction>
</comment>
<sequence>MVCEKLVLITFKQWNRKAFVKKMNFVLISKLRYVTYNQVNYFQNEFFRNLSKVSSTFKYSDLIIKTCNPEDKKSKPDDSTLVFGKNFSDHMFEVEWNEDQGWGKPVISPLHNLVLHPAAKVLHYAQELFEGLKAFRTKSGKSILFRPELNIERMLITAERASLPLFDGDEFLKCMKKLVSIDQHWIPDKEGCSLYVRPTLIGIEPSLGIASSKKALLYIITGPVGAYFSSGQEKAVSLLADPKHVRAWPGGVGNKKMGCNYAPTIYIQKIAEKQNLQQVLWLYGENHQLTEVGTMNIFVFLVNAAGEVELVTPPLDGTILPGVTRQSLLDLGREWNEFKVSERLITMKEVIQAKTEGRLLEIFGSGTACIVCPVGTISYMGETITIPTLESKKGLYRRFLSTLLNIQYGKVPSKWAVSVDEP</sequence>
<dbReference type="PANTHER" id="PTHR11825">
    <property type="entry name" value="SUBGROUP IIII AMINOTRANSFERASE"/>
    <property type="match status" value="1"/>
</dbReference>
<dbReference type="InterPro" id="IPR005786">
    <property type="entry name" value="B_amino_transII"/>
</dbReference>
<evidence type="ECO:0000256" key="10">
    <source>
        <dbReference type="RuleBase" id="RU004516"/>
    </source>
</evidence>
<dbReference type="PANTHER" id="PTHR11825:SF44">
    <property type="entry name" value="BRANCHED-CHAIN-AMINO-ACID AMINOTRANSFERASE"/>
    <property type="match status" value="1"/>
</dbReference>
<evidence type="ECO:0000256" key="1">
    <source>
        <dbReference type="ARBA" id="ARBA00001933"/>
    </source>
</evidence>
<organism evidence="12 13">
    <name type="scientific">Argiope bruennichi</name>
    <name type="common">Wasp spider</name>
    <name type="synonym">Aranea bruennichi</name>
    <dbReference type="NCBI Taxonomy" id="94029"/>
    <lineage>
        <taxon>Eukaryota</taxon>
        <taxon>Metazoa</taxon>
        <taxon>Ecdysozoa</taxon>
        <taxon>Arthropoda</taxon>
        <taxon>Chelicerata</taxon>
        <taxon>Arachnida</taxon>
        <taxon>Araneae</taxon>
        <taxon>Araneomorphae</taxon>
        <taxon>Entelegynae</taxon>
        <taxon>Araneoidea</taxon>
        <taxon>Araneidae</taxon>
        <taxon>Argiope</taxon>
    </lineage>
</organism>
<dbReference type="Gene3D" id="3.20.10.10">
    <property type="entry name" value="D-amino Acid Aminotransferase, subunit A, domain 2"/>
    <property type="match status" value="1"/>
</dbReference>
<dbReference type="NCBIfam" id="TIGR01123">
    <property type="entry name" value="ilvE_II"/>
    <property type="match status" value="1"/>
</dbReference>
<evidence type="ECO:0000256" key="5">
    <source>
        <dbReference type="ARBA" id="ARBA00022679"/>
    </source>
</evidence>
<comment type="caution">
    <text evidence="12">The sequence shown here is derived from an EMBL/GenBank/DDBJ whole genome shotgun (WGS) entry which is preliminary data.</text>
</comment>
<evidence type="ECO:0000256" key="2">
    <source>
        <dbReference type="ARBA" id="ARBA00009320"/>
    </source>
</evidence>
<dbReference type="CDD" id="cd01557">
    <property type="entry name" value="BCAT_beta_family"/>
    <property type="match status" value="1"/>
</dbReference>
<dbReference type="GO" id="GO:0004084">
    <property type="term" value="F:branched-chain-amino-acid transaminase activity"/>
    <property type="evidence" value="ECO:0007669"/>
    <property type="project" value="UniProtKB-EC"/>
</dbReference>
<keyword evidence="7 11" id="KW-0100">Branched-chain amino acid biosynthesis</keyword>
<evidence type="ECO:0000256" key="3">
    <source>
        <dbReference type="ARBA" id="ARBA00022576"/>
    </source>
</evidence>